<organism evidence="1">
    <name type="scientific">marine sediment metagenome</name>
    <dbReference type="NCBI Taxonomy" id="412755"/>
    <lineage>
        <taxon>unclassified sequences</taxon>
        <taxon>metagenomes</taxon>
        <taxon>ecological metagenomes</taxon>
    </lineage>
</organism>
<name>A0A0F9KFM0_9ZZZZ</name>
<dbReference type="AlphaFoldDB" id="A0A0F9KFM0"/>
<reference evidence="1" key="1">
    <citation type="journal article" date="2015" name="Nature">
        <title>Complex archaea that bridge the gap between prokaryotes and eukaryotes.</title>
        <authorList>
            <person name="Spang A."/>
            <person name="Saw J.H."/>
            <person name="Jorgensen S.L."/>
            <person name="Zaremba-Niedzwiedzka K."/>
            <person name="Martijn J."/>
            <person name="Lind A.E."/>
            <person name="van Eijk R."/>
            <person name="Schleper C."/>
            <person name="Guy L."/>
            <person name="Ettema T.J."/>
        </authorList>
    </citation>
    <scope>NUCLEOTIDE SEQUENCE</scope>
</reference>
<comment type="caution">
    <text evidence="1">The sequence shown here is derived from an EMBL/GenBank/DDBJ whole genome shotgun (WGS) entry which is preliminary data.</text>
</comment>
<proteinExistence type="predicted"/>
<evidence type="ECO:0000313" key="1">
    <source>
        <dbReference type="EMBL" id="KKM14070.1"/>
    </source>
</evidence>
<dbReference type="EMBL" id="LAZR01015233">
    <property type="protein sequence ID" value="KKM14070.1"/>
    <property type="molecule type" value="Genomic_DNA"/>
</dbReference>
<protein>
    <submittedName>
        <fullName evidence="1">Uncharacterized protein</fullName>
    </submittedName>
</protein>
<sequence>MRVLLAVLSCLALAVLIAVVAVCGVVDLAEAPMEEGLTLAEVAPEFAECPLLSATAVDVKHLTTDTVCQRCPVDLRRQVKVQTRPTTTIYSAIGASERLRRPITGSTFVSYNADTAYFSDPGVRGPGVHPGA</sequence>
<gene>
    <name evidence="1" type="ORF">LCGC14_1709820</name>
</gene>
<accession>A0A0F9KFM0</accession>